<keyword evidence="12" id="KW-0573">Peptidoglycan synthesis</keyword>
<dbReference type="EC" id="1.3.1.98" evidence="5"/>
<dbReference type="HAMAP" id="MF_00037">
    <property type="entry name" value="MurB"/>
    <property type="match status" value="1"/>
</dbReference>
<evidence type="ECO:0000256" key="6">
    <source>
        <dbReference type="ARBA" id="ARBA00022490"/>
    </source>
</evidence>
<evidence type="ECO:0000256" key="11">
    <source>
        <dbReference type="ARBA" id="ARBA00022960"/>
    </source>
</evidence>
<dbReference type="EMBL" id="LNQE01000533">
    <property type="protein sequence ID" value="KUG26109.1"/>
    <property type="molecule type" value="Genomic_DNA"/>
</dbReference>
<dbReference type="Pfam" id="PF01565">
    <property type="entry name" value="FAD_binding_4"/>
    <property type="match status" value="1"/>
</dbReference>
<dbReference type="Gene3D" id="3.90.78.10">
    <property type="entry name" value="UDP-N-acetylenolpyruvoylglucosamine reductase, C-terminal domain"/>
    <property type="match status" value="1"/>
</dbReference>
<keyword evidence="14" id="KW-0131">Cell cycle</keyword>
<dbReference type="PROSITE" id="PS51387">
    <property type="entry name" value="FAD_PCMH"/>
    <property type="match status" value="1"/>
</dbReference>
<dbReference type="AlphaFoldDB" id="A0A0W8FZ13"/>
<keyword evidence="13 18" id="KW-0560">Oxidoreductase</keyword>
<evidence type="ECO:0000256" key="1">
    <source>
        <dbReference type="ARBA" id="ARBA00001974"/>
    </source>
</evidence>
<keyword evidence="15" id="KW-0961">Cell wall biogenesis/degradation</keyword>
<dbReference type="Pfam" id="PF02873">
    <property type="entry name" value="MurB_C"/>
    <property type="match status" value="1"/>
</dbReference>
<gene>
    <name evidence="18" type="ORF">ASZ90_004053</name>
</gene>
<organism evidence="18">
    <name type="scientific">hydrocarbon metagenome</name>
    <dbReference type="NCBI Taxonomy" id="938273"/>
    <lineage>
        <taxon>unclassified sequences</taxon>
        <taxon>metagenomes</taxon>
        <taxon>ecological metagenomes</taxon>
    </lineage>
</organism>
<keyword evidence="10" id="KW-0521">NADP</keyword>
<dbReference type="GO" id="GO:0008762">
    <property type="term" value="F:UDP-N-acetylmuramate dehydrogenase activity"/>
    <property type="evidence" value="ECO:0007669"/>
    <property type="project" value="UniProtKB-EC"/>
</dbReference>
<dbReference type="PANTHER" id="PTHR21071:SF4">
    <property type="entry name" value="UDP-N-ACETYLENOLPYRUVOYLGLUCOSAMINE REDUCTASE"/>
    <property type="match status" value="1"/>
</dbReference>
<dbReference type="NCBIfam" id="TIGR00179">
    <property type="entry name" value="murB"/>
    <property type="match status" value="1"/>
</dbReference>
<feature type="domain" description="FAD-binding PCMH-type" evidence="17">
    <location>
        <begin position="18"/>
        <end position="188"/>
    </location>
</feature>
<proteinExistence type="inferred from homology"/>
<evidence type="ECO:0000256" key="5">
    <source>
        <dbReference type="ARBA" id="ARBA00012518"/>
    </source>
</evidence>
<dbReference type="InterPro" id="IPR016167">
    <property type="entry name" value="FAD-bd_PCMH_sub1"/>
</dbReference>
<evidence type="ECO:0000256" key="13">
    <source>
        <dbReference type="ARBA" id="ARBA00023002"/>
    </source>
</evidence>
<keyword evidence="11" id="KW-0133">Cell shape</keyword>
<comment type="caution">
    <text evidence="18">The sequence shown here is derived from an EMBL/GenBank/DDBJ whole genome shotgun (WGS) entry which is preliminary data.</text>
</comment>
<dbReference type="Gene3D" id="3.30.465.10">
    <property type="match status" value="1"/>
</dbReference>
<comment type="catalytic activity">
    <reaction evidence="16">
        <text>UDP-N-acetyl-alpha-D-muramate + NADP(+) = UDP-N-acetyl-3-O-(1-carboxyvinyl)-alpha-D-glucosamine + NADPH + H(+)</text>
        <dbReference type="Rhea" id="RHEA:12248"/>
        <dbReference type="ChEBI" id="CHEBI:15378"/>
        <dbReference type="ChEBI" id="CHEBI:57783"/>
        <dbReference type="ChEBI" id="CHEBI:58349"/>
        <dbReference type="ChEBI" id="CHEBI:68483"/>
        <dbReference type="ChEBI" id="CHEBI:70757"/>
        <dbReference type="EC" id="1.3.1.98"/>
    </reaction>
</comment>
<evidence type="ECO:0000256" key="9">
    <source>
        <dbReference type="ARBA" id="ARBA00022827"/>
    </source>
</evidence>
<dbReference type="GO" id="GO:0005829">
    <property type="term" value="C:cytosol"/>
    <property type="evidence" value="ECO:0007669"/>
    <property type="project" value="TreeGrafter"/>
</dbReference>
<dbReference type="GO" id="GO:0071555">
    <property type="term" value="P:cell wall organization"/>
    <property type="evidence" value="ECO:0007669"/>
    <property type="project" value="UniProtKB-KW"/>
</dbReference>
<dbReference type="InterPro" id="IPR006094">
    <property type="entry name" value="Oxid_FAD_bind_N"/>
</dbReference>
<evidence type="ECO:0000256" key="15">
    <source>
        <dbReference type="ARBA" id="ARBA00023316"/>
    </source>
</evidence>
<comment type="cofactor">
    <cofactor evidence="1">
        <name>FAD</name>
        <dbReference type="ChEBI" id="CHEBI:57692"/>
    </cofactor>
</comment>
<evidence type="ECO:0000256" key="2">
    <source>
        <dbReference type="ARBA" id="ARBA00003921"/>
    </source>
</evidence>
<evidence type="ECO:0000256" key="16">
    <source>
        <dbReference type="ARBA" id="ARBA00048914"/>
    </source>
</evidence>
<dbReference type="SUPFAM" id="SSF56194">
    <property type="entry name" value="Uridine diphospho-N-Acetylenolpyruvylglucosamine reductase, MurB, C-terminal domain"/>
    <property type="match status" value="1"/>
</dbReference>
<dbReference type="NCBIfam" id="NF000755">
    <property type="entry name" value="PRK00046.1"/>
    <property type="match status" value="1"/>
</dbReference>
<dbReference type="InterPro" id="IPR036318">
    <property type="entry name" value="FAD-bd_PCMH-like_sf"/>
</dbReference>
<evidence type="ECO:0000256" key="10">
    <source>
        <dbReference type="ARBA" id="ARBA00022857"/>
    </source>
</evidence>
<name>A0A0W8FZ13_9ZZZZ</name>
<reference evidence="18" key="1">
    <citation type="journal article" date="2015" name="Proc. Natl. Acad. Sci. U.S.A.">
        <title>Networks of energetic and metabolic interactions define dynamics in microbial communities.</title>
        <authorList>
            <person name="Embree M."/>
            <person name="Liu J.K."/>
            <person name="Al-Bassam M.M."/>
            <person name="Zengler K."/>
        </authorList>
    </citation>
    <scope>NUCLEOTIDE SEQUENCE</scope>
</reference>
<dbReference type="InterPro" id="IPR003170">
    <property type="entry name" value="MurB"/>
</dbReference>
<evidence type="ECO:0000259" key="17">
    <source>
        <dbReference type="PROSITE" id="PS51387"/>
    </source>
</evidence>
<dbReference type="InterPro" id="IPR016166">
    <property type="entry name" value="FAD-bd_PCMH"/>
</dbReference>
<accession>A0A0W8FZ13</accession>
<dbReference type="GO" id="GO:0008360">
    <property type="term" value="P:regulation of cell shape"/>
    <property type="evidence" value="ECO:0007669"/>
    <property type="project" value="UniProtKB-KW"/>
</dbReference>
<dbReference type="InterPro" id="IPR016169">
    <property type="entry name" value="FAD-bd_PCMH_sub2"/>
</dbReference>
<evidence type="ECO:0000313" key="18">
    <source>
        <dbReference type="EMBL" id="KUG26109.1"/>
    </source>
</evidence>
<comment type="function">
    <text evidence="2">Cell wall formation.</text>
</comment>
<evidence type="ECO:0000256" key="12">
    <source>
        <dbReference type="ARBA" id="ARBA00022984"/>
    </source>
</evidence>
<keyword evidence="7" id="KW-0132">Cell division</keyword>
<keyword evidence="9" id="KW-0274">FAD</keyword>
<evidence type="ECO:0000256" key="8">
    <source>
        <dbReference type="ARBA" id="ARBA00022630"/>
    </source>
</evidence>
<dbReference type="PANTHER" id="PTHR21071">
    <property type="entry name" value="UDP-N-ACETYLENOLPYRUVOYLGLUCOSAMINE REDUCTASE"/>
    <property type="match status" value="1"/>
</dbReference>
<keyword evidence="6" id="KW-0963">Cytoplasm</keyword>
<dbReference type="GO" id="GO:0009252">
    <property type="term" value="P:peptidoglycan biosynthetic process"/>
    <property type="evidence" value="ECO:0007669"/>
    <property type="project" value="UniProtKB-UniPathway"/>
</dbReference>
<evidence type="ECO:0000256" key="4">
    <source>
        <dbReference type="ARBA" id="ARBA00004752"/>
    </source>
</evidence>
<dbReference type="InterPro" id="IPR036635">
    <property type="entry name" value="MurB_C_sf"/>
</dbReference>
<evidence type="ECO:0000256" key="7">
    <source>
        <dbReference type="ARBA" id="ARBA00022618"/>
    </source>
</evidence>
<dbReference type="GO" id="GO:0071949">
    <property type="term" value="F:FAD binding"/>
    <property type="evidence" value="ECO:0007669"/>
    <property type="project" value="InterPro"/>
</dbReference>
<dbReference type="InterPro" id="IPR011601">
    <property type="entry name" value="MurB_C"/>
</dbReference>
<dbReference type="Gene3D" id="3.30.43.10">
    <property type="entry name" value="Uridine Diphospho-n-acetylenolpyruvylglucosamine Reductase, domain 2"/>
    <property type="match status" value="1"/>
</dbReference>
<evidence type="ECO:0000256" key="14">
    <source>
        <dbReference type="ARBA" id="ARBA00023306"/>
    </source>
</evidence>
<evidence type="ECO:0000256" key="3">
    <source>
        <dbReference type="ARBA" id="ARBA00004496"/>
    </source>
</evidence>
<dbReference type="UniPathway" id="UPA00219"/>
<dbReference type="SUPFAM" id="SSF56176">
    <property type="entry name" value="FAD-binding/transporter-associated domain-like"/>
    <property type="match status" value="1"/>
</dbReference>
<protein>
    <recommendedName>
        <fullName evidence="5">UDP-N-acetylmuramate dehydrogenase</fullName>
        <ecNumber evidence="5">1.3.1.98</ecNumber>
    </recommendedName>
</protein>
<dbReference type="GO" id="GO:0051301">
    <property type="term" value="P:cell division"/>
    <property type="evidence" value="ECO:0007669"/>
    <property type="project" value="UniProtKB-KW"/>
</dbReference>
<comment type="pathway">
    <text evidence="4">Cell wall biogenesis; peptidoglycan biosynthesis.</text>
</comment>
<sequence length="346" mass="38979">MIKKYEKFSLKNYNSFGIDVKARQLITFSSEEDIPHLINNLSEKENILVLGGGSNILFTNDYNGTIIKNEIKGINEKQINENEILLSIGAGEVWDDVVDYAVKRNYFGIENLSLIPGSVGAAPIQNIGAYGVELKDVIHSLDGFSIDNGEKRIFTLDECKFSYRDSIFKNELKEKIIITKVNLRLITKGKLNTNYLSLKNYLIENNLTAPTLSQIREAVINIRTSKLPDPKKLGNAGSFFKNPKVTKKEFDELIQKYPNLSYFIPEDGLYKISAGWLIEKCGLKGIRKGNVGTHLNQALVIVNYGGSTGEEILKFAKNIQTKVFNEFGILLEPEVNIINNNQQEYL</sequence>
<keyword evidence="8" id="KW-0285">Flavoprotein</keyword>
<comment type="subcellular location">
    <subcellularLocation>
        <location evidence="3">Cytoplasm</location>
    </subcellularLocation>
</comment>